<evidence type="ECO:0000256" key="4">
    <source>
        <dbReference type="ARBA" id="ARBA00022958"/>
    </source>
</evidence>
<keyword evidence="2" id="KW-0631">Potassium channel</keyword>
<reference evidence="6 7" key="1">
    <citation type="journal article" date="2014" name="Agronomy (Basel)">
        <title>A Draft Genome Sequence for Ensete ventricosum, the Drought-Tolerant Tree Against Hunger.</title>
        <authorList>
            <person name="Harrison J."/>
            <person name="Moore K.A."/>
            <person name="Paszkiewicz K."/>
            <person name="Jones T."/>
            <person name="Grant M."/>
            <person name="Ambacheew D."/>
            <person name="Muzemil S."/>
            <person name="Studholme D.J."/>
        </authorList>
    </citation>
    <scope>NUCLEOTIDE SEQUENCE [LARGE SCALE GENOMIC DNA]</scope>
</reference>
<keyword evidence="4" id="KW-0630">Potassium</keyword>
<proteinExistence type="predicted"/>
<dbReference type="InterPro" id="IPR021789">
    <property type="entry name" value="KHA_dom"/>
</dbReference>
<evidence type="ECO:0000256" key="1">
    <source>
        <dbReference type="ARBA" id="ARBA00022538"/>
    </source>
</evidence>
<keyword evidence="3" id="KW-0851">Voltage-gated channel</keyword>
<evidence type="ECO:0000256" key="2">
    <source>
        <dbReference type="ARBA" id="ARBA00022826"/>
    </source>
</evidence>
<evidence type="ECO:0000256" key="5">
    <source>
        <dbReference type="ARBA" id="ARBA00023303"/>
    </source>
</evidence>
<evidence type="ECO:0000313" key="7">
    <source>
        <dbReference type="Proteomes" id="UP000287651"/>
    </source>
</evidence>
<keyword evidence="1" id="KW-0633">Potassium transport</keyword>
<dbReference type="GO" id="GO:0034702">
    <property type="term" value="C:monoatomic ion channel complex"/>
    <property type="evidence" value="ECO:0007669"/>
    <property type="project" value="UniProtKB-KW"/>
</dbReference>
<protein>
    <submittedName>
        <fullName evidence="6">Uncharacterized protein</fullName>
    </submittedName>
</protein>
<organism evidence="6 7">
    <name type="scientific">Ensete ventricosum</name>
    <name type="common">Abyssinian banana</name>
    <name type="synonym">Musa ensete</name>
    <dbReference type="NCBI Taxonomy" id="4639"/>
    <lineage>
        <taxon>Eukaryota</taxon>
        <taxon>Viridiplantae</taxon>
        <taxon>Streptophyta</taxon>
        <taxon>Embryophyta</taxon>
        <taxon>Tracheophyta</taxon>
        <taxon>Spermatophyta</taxon>
        <taxon>Magnoliopsida</taxon>
        <taxon>Liliopsida</taxon>
        <taxon>Zingiberales</taxon>
        <taxon>Musaceae</taxon>
        <taxon>Ensete</taxon>
    </lineage>
</organism>
<accession>A0A444DG49</accession>
<dbReference type="InterPro" id="IPR018490">
    <property type="entry name" value="cNMP-bd_dom_sf"/>
</dbReference>
<keyword evidence="3" id="KW-0813">Transport</keyword>
<dbReference type="EMBL" id="AMZH03005079">
    <property type="protein sequence ID" value="RRT67333.1"/>
    <property type="molecule type" value="Genomic_DNA"/>
</dbReference>
<dbReference type="Proteomes" id="UP000287651">
    <property type="component" value="Unassembled WGS sequence"/>
</dbReference>
<evidence type="ECO:0000313" key="6">
    <source>
        <dbReference type="EMBL" id="RRT67333.1"/>
    </source>
</evidence>
<sequence length="163" mass="19089">MSVYFDIQRDTIQAASEFVSRNKLPKHIEEQMLSHICLRFKTEGLKQQETLDGLPKAIRSSIAEYLFFPIVQEVYLFRGFSFNLIFQLVRFKIKMISYNTRQVKCMQRADKAIVQLIEFMCHVFHCCAGEKFVGHHPTKVINQENAEIDDITVVRDGDHLYLL</sequence>
<dbReference type="SUPFAM" id="SSF51206">
    <property type="entry name" value="cAMP-binding domain-like"/>
    <property type="match status" value="1"/>
</dbReference>
<name>A0A444DG49_ENSVE</name>
<keyword evidence="5" id="KW-0407">Ion channel</keyword>
<gene>
    <name evidence="6" type="ORF">B296_00011998</name>
</gene>
<dbReference type="PROSITE" id="PS51490">
    <property type="entry name" value="KHA"/>
    <property type="match status" value="1"/>
</dbReference>
<dbReference type="GO" id="GO:0005249">
    <property type="term" value="F:voltage-gated potassium channel activity"/>
    <property type="evidence" value="ECO:0007669"/>
    <property type="project" value="InterPro"/>
</dbReference>
<dbReference type="InterPro" id="IPR015155">
    <property type="entry name" value="PFU"/>
</dbReference>
<dbReference type="PANTHER" id="PTHR45743">
    <property type="entry name" value="POTASSIUM CHANNEL AKT1"/>
    <property type="match status" value="1"/>
</dbReference>
<dbReference type="PANTHER" id="PTHR45743:SF6">
    <property type="entry name" value="POTASSIUM CHANNEL KAT2"/>
    <property type="match status" value="1"/>
</dbReference>
<dbReference type="AlphaFoldDB" id="A0A444DG49"/>
<dbReference type="PROSITE" id="PS51394">
    <property type="entry name" value="PFU"/>
    <property type="match status" value="1"/>
</dbReference>
<dbReference type="Gene3D" id="1.10.287.630">
    <property type="entry name" value="Helix hairpin bin"/>
    <property type="match status" value="1"/>
</dbReference>
<comment type="caution">
    <text evidence="6">The sequence shown here is derived from an EMBL/GenBank/DDBJ whole genome shotgun (WGS) entry which is preliminary data.</text>
</comment>
<evidence type="ECO:0000256" key="3">
    <source>
        <dbReference type="ARBA" id="ARBA00022882"/>
    </source>
</evidence>
<dbReference type="Pfam" id="PF11834">
    <property type="entry name" value="KHA"/>
    <property type="match status" value="1"/>
</dbReference>
<dbReference type="InterPro" id="IPR045319">
    <property type="entry name" value="KAT/AKT"/>
</dbReference>
<keyword evidence="3" id="KW-0406">Ion transport</keyword>